<gene>
    <name evidence="2" type="ORF">UFOPK1399_00948</name>
</gene>
<protein>
    <submittedName>
        <fullName evidence="2">Unannotated protein</fullName>
    </submittedName>
</protein>
<dbReference type="AlphaFoldDB" id="A0A6J6BJM5"/>
<organism evidence="2">
    <name type="scientific">freshwater metagenome</name>
    <dbReference type="NCBI Taxonomy" id="449393"/>
    <lineage>
        <taxon>unclassified sequences</taxon>
        <taxon>metagenomes</taxon>
        <taxon>ecological metagenomes</taxon>
    </lineage>
</organism>
<feature type="region of interest" description="Disordered" evidence="1">
    <location>
        <begin position="1"/>
        <end position="29"/>
    </location>
</feature>
<feature type="region of interest" description="Disordered" evidence="1">
    <location>
        <begin position="49"/>
        <end position="84"/>
    </location>
</feature>
<reference evidence="2" key="1">
    <citation type="submission" date="2020-05" db="EMBL/GenBank/DDBJ databases">
        <authorList>
            <person name="Chiriac C."/>
            <person name="Salcher M."/>
            <person name="Ghai R."/>
            <person name="Kavagutti S V."/>
        </authorList>
    </citation>
    <scope>NUCLEOTIDE SEQUENCE</scope>
</reference>
<proteinExistence type="predicted"/>
<sequence>MTPTQRAFTSGLPKYVSSKTTSPPMFGKPKQFPYPPTPAMIPGNTRRVSAASAGPKRSGSITAIGRAPIVRMSRTMPPTPVAAP</sequence>
<evidence type="ECO:0000256" key="1">
    <source>
        <dbReference type="SAM" id="MobiDB-lite"/>
    </source>
</evidence>
<accession>A0A6J6BJM5</accession>
<name>A0A6J6BJM5_9ZZZZ</name>
<evidence type="ECO:0000313" key="2">
    <source>
        <dbReference type="EMBL" id="CAB4539166.1"/>
    </source>
</evidence>
<dbReference type="EMBL" id="CAEZSD010000133">
    <property type="protein sequence ID" value="CAB4539166.1"/>
    <property type="molecule type" value="Genomic_DNA"/>
</dbReference>